<reference evidence="1" key="1">
    <citation type="journal article" date="2013" name="BMC Genomics">
        <title>Unscrambling butterfly oogenesis.</title>
        <authorList>
            <person name="Carter J.M."/>
            <person name="Baker S.C."/>
            <person name="Pink R."/>
            <person name="Carter D.R."/>
            <person name="Collins A."/>
            <person name="Tomlin J."/>
            <person name="Gibbs M."/>
            <person name="Breuker C.J."/>
        </authorList>
    </citation>
    <scope>NUCLEOTIDE SEQUENCE</scope>
    <source>
        <tissue evidence="1">Ovary</tissue>
    </source>
</reference>
<evidence type="ECO:0000313" key="1">
    <source>
        <dbReference type="EMBL" id="JAA77584.1"/>
    </source>
</evidence>
<dbReference type="EMBL" id="GAIX01014976">
    <property type="protein sequence ID" value="JAA77584.1"/>
    <property type="molecule type" value="Transcribed_RNA"/>
</dbReference>
<dbReference type="AlphaFoldDB" id="S4NKL2"/>
<accession>S4NKL2</accession>
<reference evidence="1" key="2">
    <citation type="submission" date="2013-05" db="EMBL/GenBank/DDBJ databases">
        <authorList>
            <person name="Carter J.-M."/>
            <person name="Baker S.C."/>
            <person name="Pink R."/>
            <person name="Carter D.R.F."/>
            <person name="Collins A."/>
            <person name="Tomlin J."/>
            <person name="Gibbs M."/>
            <person name="Breuker C.J."/>
        </authorList>
    </citation>
    <scope>NUCLEOTIDE SEQUENCE</scope>
    <source>
        <tissue evidence="1">Ovary</tissue>
    </source>
</reference>
<proteinExistence type="predicted"/>
<organism evidence="1">
    <name type="scientific">Pararge aegeria</name>
    <name type="common">speckled wood butterfly</name>
    <dbReference type="NCBI Taxonomy" id="116150"/>
    <lineage>
        <taxon>Eukaryota</taxon>
        <taxon>Metazoa</taxon>
        <taxon>Ecdysozoa</taxon>
        <taxon>Arthropoda</taxon>
        <taxon>Hexapoda</taxon>
        <taxon>Insecta</taxon>
        <taxon>Pterygota</taxon>
        <taxon>Neoptera</taxon>
        <taxon>Endopterygota</taxon>
        <taxon>Lepidoptera</taxon>
        <taxon>Glossata</taxon>
        <taxon>Ditrysia</taxon>
        <taxon>Papilionoidea</taxon>
        <taxon>Nymphalidae</taxon>
        <taxon>Satyrinae</taxon>
        <taxon>Satyrini</taxon>
        <taxon>Parargina</taxon>
        <taxon>Pararge</taxon>
    </lineage>
</organism>
<feature type="non-terminal residue" evidence="1">
    <location>
        <position position="105"/>
    </location>
</feature>
<name>S4NKL2_9NEOP</name>
<protein>
    <submittedName>
        <fullName evidence="1">Uncharacterized protein</fullName>
    </submittedName>
</protein>
<sequence>MEVGKRNINEVCLALRSLIERVCDAEKKLQSSPANFNIQSVSIEEHLQIPPLPDLSGLKMNQNQYHINFDTFTPLNISKHRFNLNRRGEVFSRPQPKSILTTYHA</sequence>